<dbReference type="PANTHER" id="PTHR45641">
    <property type="entry name" value="TETRATRICOPEPTIDE REPEAT PROTEIN (AFU_ORTHOLOGUE AFUA_6G03870)"/>
    <property type="match status" value="1"/>
</dbReference>
<feature type="non-terminal residue" evidence="3">
    <location>
        <position position="76"/>
    </location>
</feature>
<evidence type="ECO:0000256" key="1">
    <source>
        <dbReference type="ARBA" id="ARBA00022737"/>
    </source>
</evidence>
<evidence type="ECO:0000256" key="2">
    <source>
        <dbReference type="ARBA" id="ARBA00022803"/>
    </source>
</evidence>
<dbReference type="AlphaFoldDB" id="A0A8S3K8F9"/>
<accession>A0A8S3K8F9</accession>
<dbReference type="InterPro" id="IPR011990">
    <property type="entry name" value="TPR-like_helical_dom_sf"/>
</dbReference>
<reference evidence="3" key="1">
    <citation type="submission" date="2021-02" db="EMBL/GenBank/DDBJ databases">
        <authorList>
            <person name="Nowell W R."/>
        </authorList>
    </citation>
    <scope>NUCLEOTIDE SEQUENCE</scope>
</reference>
<keyword evidence="1" id="KW-0677">Repeat</keyword>
<dbReference type="EMBL" id="CAJOBJ010385377">
    <property type="protein sequence ID" value="CAF5228827.1"/>
    <property type="molecule type" value="Genomic_DNA"/>
</dbReference>
<evidence type="ECO:0000313" key="4">
    <source>
        <dbReference type="Proteomes" id="UP000681720"/>
    </source>
</evidence>
<evidence type="ECO:0008006" key="5">
    <source>
        <dbReference type="Google" id="ProtNLM"/>
    </source>
</evidence>
<gene>
    <name evidence="3" type="ORF">GIL414_LOCUS88365</name>
</gene>
<dbReference type="Pfam" id="PF13424">
    <property type="entry name" value="TPR_12"/>
    <property type="match status" value="1"/>
</dbReference>
<dbReference type="PANTHER" id="PTHR45641:SF1">
    <property type="entry name" value="AAA+ ATPASE DOMAIN-CONTAINING PROTEIN"/>
    <property type="match status" value="1"/>
</dbReference>
<dbReference type="Proteomes" id="UP000681720">
    <property type="component" value="Unassembled WGS sequence"/>
</dbReference>
<keyword evidence="2" id="KW-0802">TPR repeat</keyword>
<evidence type="ECO:0000313" key="3">
    <source>
        <dbReference type="EMBL" id="CAF5228827.1"/>
    </source>
</evidence>
<proteinExistence type="predicted"/>
<name>A0A8S3K8F9_9BILA</name>
<organism evidence="3 4">
    <name type="scientific">Rotaria magnacalcarata</name>
    <dbReference type="NCBI Taxonomy" id="392030"/>
    <lineage>
        <taxon>Eukaryota</taxon>
        <taxon>Metazoa</taxon>
        <taxon>Spiralia</taxon>
        <taxon>Gnathifera</taxon>
        <taxon>Rotifera</taxon>
        <taxon>Eurotatoria</taxon>
        <taxon>Bdelloidea</taxon>
        <taxon>Philodinida</taxon>
        <taxon>Philodinidae</taxon>
        <taxon>Rotaria</taxon>
    </lineage>
</organism>
<sequence length="76" mass="8952">MAIEYYNKCLNIRLATLPHDHPDIATSYNNLGWLFNERSGDYAKALDYFQRSLAICRKTLPPTHRDIVRTEQNIRK</sequence>
<protein>
    <recommendedName>
        <fullName evidence="5">Tetratricopeptide repeat protein</fullName>
    </recommendedName>
</protein>
<dbReference type="SUPFAM" id="SSF48452">
    <property type="entry name" value="TPR-like"/>
    <property type="match status" value="1"/>
</dbReference>
<comment type="caution">
    <text evidence="3">The sequence shown here is derived from an EMBL/GenBank/DDBJ whole genome shotgun (WGS) entry which is preliminary data.</text>
</comment>
<dbReference type="Gene3D" id="1.25.40.10">
    <property type="entry name" value="Tetratricopeptide repeat domain"/>
    <property type="match status" value="1"/>
</dbReference>